<feature type="transmembrane region" description="Helical" evidence="8">
    <location>
        <begin position="162"/>
        <end position="182"/>
    </location>
</feature>
<feature type="region of interest" description="Disordered" evidence="7">
    <location>
        <begin position="260"/>
        <end position="293"/>
    </location>
</feature>
<keyword evidence="4 8" id="KW-1133">Transmembrane helix</keyword>
<dbReference type="Gene3D" id="1.20.1080.10">
    <property type="entry name" value="Glycerol uptake facilitator protein"/>
    <property type="match status" value="1"/>
</dbReference>
<evidence type="ECO:0000256" key="4">
    <source>
        <dbReference type="ARBA" id="ARBA00022989"/>
    </source>
</evidence>
<dbReference type="AlphaFoldDB" id="A0A931A9Q4"/>
<keyword evidence="3 6" id="KW-0812">Transmembrane</keyword>
<dbReference type="InterPro" id="IPR034294">
    <property type="entry name" value="Aquaporin_transptr"/>
</dbReference>
<dbReference type="PANTHER" id="PTHR19139">
    <property type="entry name" value="AQUAPORIN TRANSPORTER"/>
    <property type="match status" value="1"/>
</dbReference>
<dbReference type="GO" id="GO:0005886">
    <property type="term" value="C:plasma membrane"/>
    <property type="evidence" value="ECO:0007669"/>
    <property type="project" value="TreeGrafter"/>
</dbReference>
<dbReference type="PANTHER" id="PTHR19139:SF199">
    <property type="entry name" value="MIP17260P"/>
    <property type="match status" value="1"/>
</dbReference>
<dbReference type="InterPro" id="IPR000425">
    <property type="entry name" value="MIP"/>
</dbReference>
<keyword evidence="10" id="KW-1185">Reference proteome</keyword>
<dbReference type="Proteomes" id="UP000605361">
    <property type="component" value="Unassembled WGS sequence"/>
</dbReference>
<organism evidence="9 10">
    <name type="scientific">Nonomuraea cypriaca</name>
    <dbReference type="NCBI Taxonomy" id="1187855"/>
    <lineage>
        <taxon>Bacteria</taxon>
        <taxon>Bacillati</taxon>
        <taxon>Actinomycetota</taxon>
        <taxon>Actinomycetes</taxon>
        <taxon>Streptosporangiales</taxon>
        <taxon>Streptosporangiaceae</taxon>
        <taxon>Nonomuraea</taxon>
    </lineage>
</organism>
<proteinExistence type="inferred from homology"/>
<feature type="transmembrane region" description="Helical" evidence="8">
    <location>
        <begin position="12"/>
        <end position="32"/>
    </location>
</feature>
<name>A0A931A9Q4_9ACTN</name>
<dbReference type="PRINTS" id="PR00783">
    <property type="entry name" value="MINTRINSICP"/>
</dbReference>
<evidence type="ECO:0000313" key="10">
    <source>
        <dbReference type="Proteomes" id="UP000605361"/>
    </source>
</evidence>
<feature type="compositionally biased region" description="Basic residues" evidence="7">
    <location>
        <begin position="280"/>
        <end position="293"/>
    </location>
</feature>
<accession>A0A931A9Q4</accession>
<dbReference type="RefSeq" id="WP_195897822.1">
    <property type="nucleotide sequence ID" value="NZ_JADOGI010000077.1"/>
</dbReference>
<comment type="caution">
    <text evidence="9">The sequence shown here is derived from an EMBL/GenBank/DDBJ whole genome shotgun (WGS) entry which is preliminary data.</text>
</comment>
<dbReference type="Pfam" id="PF00230">
    <property type="entry name" value="MIP"/>
    <property type="match status" value="1"/>
</dbReference>
<dbReference type="EMBL" id="JADOGI010000077">
    <property type="protein sequence ID" value="MBF8188876.1"/>
    <property type="molecule type" value="Genomic_DNA"/>
</dbReference>
<evidence type="ECO:0000313" key="9">
    <source>
        <dbReference type="EMBL" id="MBF8188876.1"/>
    </source>
</evidence>
<feature type="transmembrane region" description="Helical" evidence="8">
    <location>
        <begin position="202"/>
        <end position="222"/>
    </location>
</feature>
<protein>
    <submittedName>
        <fullName evidence="9">Aquaporin</fullName>
    </submittedName>
</protein>
<evidence type="ECO:0000256" key="7">
    <source>
        <dbReference type="SAM" id="MobiDB-lite"/>
    </source>
</evidence>
<gene>
    <name evidence="9" type="ORF">ITP53_24710</name>
</gene>
<feature type="transmembrane region" description="Helical" evidence="8">
    <location>
        <begin position="95"/>
        <end position="114"/>
    </location>
</feature>
<keyword evidence="6" id="KW-0813">Transport</keyword>
<dbReference type="InterPro" id="IPR023271">
    <property type="entry name" value="Aquaporin-like"/>
</dbReference>
<feature type="transmembrane region" description="Helical" evidence="8">
    <location>
        <begin position="44"/>
        <end position="65"/>
    </location>
</feature>
<dbReference type="GO" id="GO:0015250">
    <property type="term" value="F:water channel activity"/>
    <property type="evidence" value="ECO:0007669"/>
    <property type="project" value="TreeGrafter"/>
</dbReference>
<keyword evidence="5 8" id="KW-0472">Membrane</keyword>
<comment type="similarity">
    <text evidence="2 6">Belongs to the MIP/aquaporin (TC 1.A.8) family.</text>
</comment>
<evidence type="ECO:0000256" key="1">
    <source>
        <dbReference type="ARBA" id="ARBA00004141"/>
    </source>
</evidence>
<evidence type="ECO:0000256" key="5">
    <source>
        <dbReference type="ARBA" id="ARBA00023136"/>
    </source>
</evidence>
<comment type="subcellular location">
    <subcellularLocation>
        <location evidence="1">Membrane</location>
        <topology evidence="1">Multi-pass membrane protein</topology>
    </subcellularLocation>
</comment>
<dbReference type="SUPFAM" id="SSF81338">
    <property type="entry name" value="Aquaporin-like"/>
    <property type="match status" value="1"/>
</dbReference>
<reference evidence="9" key="1">
    <citation type="submission" date="2020-11" db="EMBL/GenBank/DDBJ databases">
        <title>Whole-genome analyses of Nonomuraea sp. K274.</title>
        <authorList>
            <person name="Veyisoglu A."/>
        </authorList>
    </citation>
    <scope>NUCLEOTIDE SEQUENCE</scope>
    <source>
        <strain evidence="9">K274</strain>
    </source>
</reference>
<evidence type="ECO:0000256" key="8">
    <source>
        <dbReference type="SAM" id="Phobius"/>
    </source>
</evidence>
<feature type="transmembrane region" description="Helical" evidence="8">
    <location>
        <begin position="134"/>
        <end position="155"/>
    </location>
</feature>
<evidence type="ECO:0000256" key="6">
    <source>
        <dbReference type="RuleBase" id="RU000477"/>
    </source>
</evidence>
<sequence>MAGWREVTAEFAGMALLLLLVVSAIVAGFAPGSPLVDTVPNEDLRRLLTGVLTATAAAGIIYSPLGRISGGHLNPAVTTAFWVLGKMTSGSALKYSAAQVAGAITGALAALQVWDGAAASVRVGATVPRLGGAATALVAEAVMTFLLLTLILTFVDRPRLMPYTAAAASSLVAVLVFTEAPVSGTSLNPARSIGPALVGATWTGLWVYLVAPTLGALTAALLHRRLWGTVACAKLMHDQAYPCHFLNCAYTSPDDRIQRPVRTRSAAPSPIPRGIGRWRPGARHHRSRREHRR</sequence>
<evidence type="ECO:0000256" key="3">
    <source>
        <dbReference type="ARBA" id="ARBA00022692"/>
    </source>
</evidence>
<evidence type="ECO:0000256" key="2">
    <source>
        <dbReference type="ARBA" id="ARBA00006175"/>
    </source>
</evidence>